<gene>
    <name evidence="2" type="ORF">QQ91_0005285</name>
</gene>
<evidence type="ECO:0000313" key="3">
    <source>
        <dbReference type="Proteomes" id="UP000031561"/>
    </source>
</evidence>
<dbReference type="AlphaFoldDB" id="A0ABD4T1G7"/>
<proteinExistence type="predicted"/>
<comment type="caution">
    <text evidence="2">The sequence shown here is derived from an EMBL/GenBank/DDBJ whole genome shotgun (WGS) entry which is preliminary data.</text>
</comment>
<keyword evidence="3" id="KW-1185">Reference proteome</keyword>
<organism evidence="2 3">
    <name type="scientific">Lyngbya confervoides BDU141951</name>
    <dbReference type="NCBI Taxonomy" id="1574623"/>
    <lineage>
        <taxon>Bacteria</taxon>
        <taxon>Bacillati</taxon>
        <taxon>Cyanobacteriota</taxon>
        <taxon>Cyanophyceae</taxon>
        <taxon>Oscillatoriophycideae</taxon>
        <taxon>Oscillatoriales</taxon>
        <taxon>Microcoleaceae</taxon>
        <taxon>Lyngbya</taxon>
    </lineage>
</organism>
<protein>
    <submittedName>
        <fullName evidence="2">Uncharacterized protein</fullName>
    </submittedName>
</protein>
<dbReference type="RefSeq" id="WP_166280802.1">
    <property type="nucleotide sequence ID" value="NZ_JTHE03000035.1"/>
</dbReference>
<sequence>MKLCGSLLSVLTAGLLWAIPASAETLISDSGKTQIFDYQFSHYPGDVLEYHTEVRGESYHGLIQVTQVGNGFVSGWFSDRSQRGDTGCTGNVHIRFTGNNRYTSIWDVGGSYSPYLTCPDSGSSFSLGMTAYP</sequence>
<keyword evidence="1" id="KW-0732">Signal</keyword>
<accession>A0ABD4T1G7</accession>
<feature type="chain" id="PRO_5044884571" evidence="1">
    <location>
        <begin position="24"/>
        <end position="133"/>
    </location>
</feature>
<dbReference type="Proteomes" id="UP000031561">
    <property type="component" value="Unassembled WGS sequence"/>
</dbReference>
<feature type="signal peptide" evidence="1">
    <location>
        <begin position="1"/>
        <end position="23"/>
    </location>
</feature>
<dbReference type="EMBL" id="JTHE03000035">
    <property type="protein sequence ID" value="MCM1982241.1"/>
    <property type="molecule type" value="Genomic_DNA"/>
</dbReference>
<reference evidence="2 3" key="1">
    <citation type="journal article" date="2015" name="Genome Announc.">
        <title>Draft Genome Sequence of Filamentous Marine Cyanobacterium Lyngbya confervoides Strain BDU141951.</title>
        <authorList>
            <person name="Chandrababunaidu M.M."/>
            <person name="Sen D."/>
            <person name="Tripathy S."/>
        </authorList>
    </citation>
    <scope>NUCLEOTIDE SEQUENCE [LARGE SCALE GENOMIC DNA]</scope>
    <source>
        <strain evidence="2 3">BDU141951</strain>
    </source>
</reference>
<name>A0ABD4T1G7_9CYAN</name>
<evidence type="ECO:0000256" key="1">
    <source>
        <dbReference type="SAM" id="SignalP"/>
    </source>
</evidence>
<evidence type="ECO:0000313" key="2">
    <source>
        <dbReference type="EMBL" id="MCM1982241.1"/>
    </source>
</evidence>